<protein>
    <submittedName>
        <fullName evidence="2">Divergent polysaccharide deacetylase family protein</fullName>
    </submittedName>
</protein>
<keyword evidence="1" id="KW-0472">Membrane</keyword>
<name>A0A6I0FH67_9FIRM</name>
<dbReference type="CDD" id="cd10936">
    <property type="entry name" value="CE4_DAC2"/>
    <property type="match status" value="1"/>
</dbReference>
<dbReference type="EMBL" id="WBZC01000018">
    <property type="protein sequence ID" value="KAB3535511.1"/>
    <property type="molecule type" value="Genomic_DNA"/>
</dbReference>
<dbReference type="InterPro" id="IPR006837">
    <property type="entry name" value="Divergent_DAC"/>
</dbReference>
<dbReference type="PANTHER" id="PTHR30105">
    <property type="entry name" value="UNCHARACTERIZED YIBQ-RELATED"/>
    <property type="match status" value="1"/>
</dbReference>
<dbReference type="Pfam" id="PF04748">
    <property type="entry name" value="Polysacc_deac_2"/>
    <property type="match status" value="1"/>
</dbReference>
<evidence type="ECO:0000313" key="3">
    <source>
        <dbReference type="Proteomes" id="UP000432715"/>
    </source>
</evidence>
<keyword evidence="1" id="KW-0812">Transmembrane</keyword>
<dbReference type="PANTHER" id="PTHR30105:SF2">
    <property type="entry name" value="DIVERGENT POLYSACCHARIDE DEACETYLASE SUPERFAMILY"/>
    <property type="match status" value="1"/>
</dbReference>
<comment type="caution">
    <text evidence="2">The sequence shown here is derived from an EMBL/GenBank/DDBJ whole genome shotgun (WGS) entry which is preliminary data.</text>
</comment>
<feature type="transmembrane region" description="Helical" evidence="1">
    <location>
        <begin position="14"/>
        <end position="34"/>
    </location>
</feature>
<evidence type="ECO:0000313" key="2">
    <source>
        <dbReference type="EMBL" id="KAB3535511.1"/>
    </source>
</evidence>
<accession>A0A6I0FH67</accession>
<keyword evidence="1" id="KW-1133">Transmembrane helix</keyword>
<evidence type="ECO:0000256" key="1">
    <source>
        <dbReference type="SAM" id="Phobius"/>
    </source>
</evidence>
<dbReference type="SUPFAM" id="SSF88713">
    <property type="entry name" value="Glycoside hydrolase/deacetylase"/>
    <property type="match status" value="1"/>
</dbReference>
<dbReference type="Gene3D" id="3.20.20.370">
    <property type="entry name" value="Glycoside hydrolase/deacetylase"/>
    <property type="match status" value="1"/>
</dbReference>
<dbReference type="InterPro" id="IPR011330">
    <property type="entry name" value="Glyco_hydro/deAcase_b/a-brl"/>
</dbReference>
<dbReference type="RefSeq" id="WP_151860719.1">
    <property type="nucleotide sequence ID" value="NZ_WBZC01000018.1"/>
</dbReference>
<keyword evidence="3" id="KW-1185">Reference proteome</keyword>
<gene>
    <name evidence="2" type="ORF">F8154_06095</name>
</gene>
<sequence length="280" mass="31170">MRKKLYTISISKRIIFYILLCCILVLVLIGFSKLENSFFNKNSRISSNTTTEIKGRVAIIIDDFGNNGVGSKEILEINRPLTCAVIPFLKNTKADARDIFTSGHEVIIHMPMEPHIGDPKWLGEKGITEDLELEVIKAIVEEAIADVPFAVGMNNHMGSKVTENKRIMETIILVLKDNNMYFLDSKTSSKSVVKEVAIENEVPYLERLVFLDNRKDVESIKKQLRLLGDLAIKHKTAVAIGHVGPEGGRATAKAIKEMIPELEAMGVEILPASKLINNSN</sequence>
<organism evidence="2 3">
    <name type="scientific">Alkaliphilus pronyensis</name>
    <dbReference type="NCBI Taxonomy" id="1482732"/>
    <lineage>
        <taxon>Bacteria</taxon>
        <taxon>Bacillati</taxon>
        <taxon>Bacillota</taxon>
        <taxon>Clostridia</taxon>
        <taxon>Peptostreptococcales</taxon>
        <taxon>Natronincolaceae</taxon>
        <taxon>Alkaliphilus</taxon>
    </lineage>
</organism>
<dbReference type="Proteomes" id="UP000432715">
    <property type="component" value="Unassembled WGS sequence"/>
</dbReference>
<dbReference type="AlphaFoldDB" id="A0A6I0FH67"/>
<proteinExistence type="predicted"/>
<reference evidence="2 3" key="1">
    <citation type="submission" date="2019-10" db="EMBL/GenBank/DDBJ databases">
        <title>Alkaliphilus serpentinus sp. nov. and Alkaliphilus pronyensis sp. nov., two novel anaerobic alkaliphilic species isolated from the serpentinized-hosted hydrothermal field of the Prony Bay (New Caledonia).</title>
        <authorList>
            <person name="Postec A."/>
        </authorList>
    </citation>
    <scope>NUCLEOTIDE SEQUENCE [LARGE SCALE GENOMIC DNA]</scope>
    <source>
        <strain evidence="2 3">LacV</strain>
    </source>
</reference>
<dbReference type="OrthoDB" id="9784811at2"/>
<dbReference type="GO" id="GO:0005975">
    <property type="term" value="P:carbohydrate metabolic process"/>
    <property type="evidence" value="ECO:0007669"/>
    <property type="project" value="InterPro"/>
</dbReference>